<gene>
    <name evidence="2" type="ORF">LTRI10_LOCUS21088</name>
</gene>
<dbReference type="EMBL" id="OZ034816">
    <property type="protein sequence ID" value="CAL1379573.1"/>
    <property type="molecule type" value="Genomic_DNA"/>
</dbReference>
<keyword evidence="3" id="KW-1185">Reference proteome</keyword>
<dbReference type="Proteomes" id="UP001497516">
    <property type="component" value="Chromosome 3"/>
</dbReference>
<sequence>MASNTSRIIDLEAQMAYVQLQLDSHDQDLKTAIAELAVSTKDNMDALAASFARSREKSPIGSPSHSQDPVADQHKFRQQQQRRPSILDHYPRLGFSYFSGSDPHVWVIKCNNPLVCRCSIHRLWLSPFIRHDWRKPPSKLARRRCVQPLSVVGLLLLLQRVLPSSVNNQLLLRR</sequence>
<evidence type="ECO:0000256" key="1">
    <source>
        <dbReference type="SAM" id="MobiDB-lite"/>
    </source>
</evidence>
<evidence type="ECO:0000313" key="2">
    <source>
        <dbReference type="EMBL" id="CAL1379573.1"/>
    </source>
</evidence>
<name>A0AAV2E1B0_9ROSI</name>
<feature type="region of interest" description="Disordered" evidence="1">
    <location>
        <begin position="52"/>
        <end position="83"/>
    </location>
</feature>
<protein>
    <submittedName>
        <fullName evidence="2">Uncharacterized protein</fullName>
    </submittedName>
</protein>
<evidence type="ECO:0000313" key="3">
    <source>
        <dbReference type="Proteomes" id="UP001497516"/>
    </source>
</evidence>
<proteinExistence type="predicted"/>
<reference evidence="2 3" key="1">
    <citation type="submission" date="2024-04" db="EMBL/GenBank/DDBJ databases">
        <authorList>
            <person name="Fracassetti M."/>
        </authorList>
    </citation>
    <scope>NUCLEOTIDE SEQUENCE [LARGE SCALE GENOMIC DNA]</scope>
</reference>
<accession>A0AAV2E1B0</accession>
<dbReference type="AlphaFoldDB" id="A0AAV2E1B0"/>
<organism evidence="2 3">
    <name type="scientific">Linum trigynum</name>
    <dbReference type="NCBI Taxonomy" id="586398"/>
    <lineage>
        <taxon>Eukaryota</taxon>
        <taxon>Viridiplantae</taxon>
        <taxon>Streptophyta</taxon>
        <taxon>Embryophyta</taxon>
        <taxon>Tracheophyta</taxon>
        <taxon>Spermatophyta</taxon>
        <taxon>Magnoliopsida</taxon>
        <taxon>eudicotyledons</taxon>
        <taxon>Gunneridae</taxon>
        <taxon>Pentapetalae</taxon>
        <taxon>rosids</taxon>
        <taxon>fabids</taxon>
        <taxon>Malpighiales</taxon>
        <taxon>Linaceae</taxon>
        <taxon>Linum</taxon>
    </lineage>
</organism>